<dbReference type="EMBL" id="BSEN01000012">
    <property type="protein sequence ID" value="GLJ76898.1"/>
    <property type="molecule type" value="Genomic_DNA"/>
</dbReference>
<protein>
    <recommendedName>
        <fullName evidence="3">Glutaminase</fullName>
    </recommendedName>
</protein>
<dbReference type="Proteomes" id="UP001142372">
    <property type="component" value="Unassembled WGS sequence"/>
</dbReference>
<comment type="caution">
    <text evidence="1">The sequence shown here is derived from an EMBL/GenBank/DDBJ whole genome shotgun (WGS) entry which is preliminary data.</text>
</comment>
<proteinExistence type="predicted"/>
<name>A0A9W6HBT3_9MICO</name>
<dbReference type="AlphaFoldDB" id="A0A9W6HBT3"/>
<sequence>MSDDLAATPANADERAVDGIRSLVADAVARLSEAGARQEELATFIPRQLRMLIAREPVLQPVGRVWRLGVLLLDADGVLRATGAITRATEPGRPAYQSQSAETRRAYRAAAQRGHFASGATVNYDTEVIDLDAEGLRSTAGPLFLRNGRALVRWSPTATDADAVDFARYLAERVELLVSPPQGA</sequence>
<dbReference type="RefSeq" id="WP_343881036.1">
    <property type="nucleotide sequence ID" value="NZ_BAAAJO010000002.1"/>
</dbReference>
<evidence type="ECO:0008006" key="3">
    <source>
        <dbReference type="Google" id="ProtNLM"/>
    </source>
</evidence>
<evidence type="ECO:0000313" key="1">
    <source>
        <dbReference type="EMBL" id="GLJ76898.1"/>
    </source>
</evidence>
<evidence type="ECO:0000313" key="2">
    <source>
        <dbReference type="Proteomes" id="UP001142372"/>
    </source>
</evidence>
<gene>
    <name evidence="1" type="ORF">GCM10017584_24720</name>
</gene>
<keyword evidence="2" id="KW-1185">Reference proteome</keyword>
<organism evidence="1 2">
    <name type="scientific">Leifsonia poae</name>
    <dbReference type="NCBI Taxonomy" id="110933"/>
    <lineage>
        <taxon>Bacteria</taxon>
        <taxon>Bacillati</taxon>
        <taxon>Actinomycetota</taxon>
        <taxon>Actinomycetes</taxon>
        <taxon>Micrococcales</taxon>
        <taxon>Microbacteriaceae</taxon>
        <taxon>Leifsonia</taxon>
    </lineage>
</organism>
<accession>A0A9W6HBT3</accession>
<reference evidence="1" key="2">
    <citation type="submission" date="2023-01" db="EMBL/GenBank/DDBJ databases">
        <authorList>
            <person name="Sun Q."/>
            <person name="Evtushenko L."/>
        </authorList>
    </citation>
    <scope>NUCLEOTIDE SEQUENCE</scope>
    <source>
        <strain evidence="1">VKM Ac-1401</strain>
    </source>
</reference>
<reference evidence="1" key="1">
    <citation type="journal article" date="2014" name="Int. J. Syst. Evol. Microbiol.">
        <title>Complete genome sequence of Corynebacterium casei LMG S-19264T (=DSM 44701T), isolated from a smear-ripened cheese.</title>
        <authorList>
            <consortium name="US DOE Joint Genome Institute (JGI-PGF)"/>
            <person name="Walter F."/>
            <person name="Albersmeier A."/>
            <person name="Kalinowski J."/>
            <person name="Ruckert C."/>
        </authorList>
    </citation>
    <scope>NUCLEOTIDE SEQUENCE</scope>
    <source>
        <strain evidence="1">VKM Ac-1401</strain>
    </source>
</reference>